<organism evidence="1 2">
    <name type="scientific">Helicobacter gastrofelis</name>
    <dbReference type="NCBI Taxonomy" id="2849642"/>
    <lineage>
        <taxon>Bacteria</taxon>
        <taxon>Pseudomonadati</taxon>
        <taxon>Campylobacterota</taxon>
        <taxon>Epsilonproteobacteria</taxon>
        <taxon>Campylobacterales</taxon>
        <taxon>Helicobacteraceae</taxon>
        <taxon>Helicobacter</taxon>
    </lineage>
</organism>
<dbReference type="Proteomes" id="UP000826146">
    <property type="component" value="Chromosome"/>
</dbReference>
<sequence>MGAAPLHLSFNLQDLLKDLPIDPKLLEGKTLKIQVNLADKDE</sequence>
<proteinExistence type="predicted"/>
<reference evidence="1 2" key="1">
    <citation type="submission" date="2021-07" db="EMBL/GenBank/DDBJ databases">
        <title>Novel Helicobacter sp. Isolated from a cat.</title>
        <authorList>
            <person name="Rimbara E."/>
            <person name="Suzuki M."/>
        </authorList>
    </citation>
    <scope>NUCLEOTIDE SEQUENCE [LARGE SCALE GENOMIC DNA]</scope>
    <source>
        <strain evidence="2">NHP19-012</strain>
    </source>
</reference>
<dbReference type="RefSeq" id="WP_260321697.1">
    <property type="nucleotide sequence ID" value="NZ_AP024819.1"/>
</dbReference>
<gene>
    <name evidence="1" type="ORF">NHP190012_07580</name>
</gene>
<protein>
    <submittedName>
        <fullName evidence="1">Uncharacterized protein</fullName>
    </submittedName>
</protein>
<accession>A0ABN6I6G5</accession>
<evidence type="ECO:0000313" key="1">
    <source>
        <dbReference type="EMBL" id="BCZ19116.1"/>
    </source>
</evidence>
<evidence type="ECO:0000313" key="2">
    <source>
        <dbReference type="Proteomes" id="UP000826146"/>
    </source>
</evidence>
<name>A0ABN6I6G5_9HELI</name>
<dbReference type="EMBL" id="AP024819">
    <property type="protein sequence ID" value="BCZ19116.1"/>
    <property type="molecule type" value="Genomic_DNA"/>
</dbReference>
<keyword evidence="2" id="KW-1185">Reference proteome</keyword>